<comment type="caution">
    <text evidence="9">The sequence shown here is derived from an EMBL/GenBank/DDBJ whole genome shotgun (WGS) entry which is preliminary data.</text>
</comment>
<dbReference type="AlphaFoldDB" id="A0A6A0A2K2"/>
<keyword evidence="10" id="KW-1185">Reference proteome</keyword>
<dbReference type="Proteomes" id="UP000485058">
    <property type="component" value="Unassembled WGS sequence"/>
</dbReference>
<dbReference type="InterPro" id="IPR004790">
    <property type="entry name" value="Isocitrate_DH_NADP"/>
</dbReference>
<keyword evidence="8" id="KW-0464">Manganese</keyword>
<dbReference type="GO" id="GO:0004450">
    <property type="term" value="F:isocitrate dehydrogenase (NADP+) activity"/>
    <property type="evidence" value="ECO:0007669"/>
    <property type="project" value="InterPro"/>
</dbReference>
<keyword evidence="5" id="KW-0479">Metal-binding</keyword>
<name>A0A6A0A2K2_HAELA</name>
<evidence type="ECO:0000256" key="5">
    <source>
        <dbReference type="ARBA" id="ARBA00022723"/>
    </source>
</evidence>
<dbReference type="PANTHER" id="PTHR11822">
    <property type="entry name" value="NADP-SPECIFIC ISOCITRATE DEHYDROGENASE"/>
    <property type="match status" value="1"/>
</dbReference>
<evidence type="ECO:0000256" key="4">
    <source>
        <dbReference type="ARBA" id="ARBA00022532"/>
    </source>
</evidence>
<accession>A0A6A0A2K2</accession>
<gene>
    <name evidence="9" type="ORF">HaLaN_25423</name>
</gene>
<evidence type="ECO:0000313" key="9">
    <source>
        <dbReference type="EMBL" id="GFH27149.1"/>
    </source>
</evidence>
<keyword evidence="7" id="KW-0560">Oxidoreductase</keyword>
<dbReference type="GO" id="GO:0006102">
    <property type="term" value="P:isocitrate metabolic process"/>
    <property type="evidence" value="ECO:0007669"/>
    <property type="project" value="InterPro"/>
</dbReference>
<evidence type="ECO:0000313" key="10">
    <source>
        <dbReference type="Proteomes" id="UP000485058"/>
    </source>
</evidence>
<proteinExistence type="inferred from homology"/>
<evidence type="ECO:0000256" key="1">
    <source>
        <dbReference type="ARBA" id="ARBA00001936"/>
    </source>
</evidence>
<evidence type="ECO:0000256" key="2">
    <source>
        <dbReference type="ARBA" id="ARBA00001946"/>
    </source>
</evidence>
<dbReference type="GO" id="GO:0006099">
    <property type="term" value="P:tricarboxylic acid cycle"/>
    <property type="evidence" value="ECO:0007669"/>
    <property type="project" value="UniProtKB-KW"/>
</dbReference>
<dbReference type="EMBL" id="BLLF01003367">
    <property type="protein sequence ID" value="GFH27149.1"/>
    <property type="molecule type" value="Genomic_DNA"/>
</dbReference>
<dbReference type="GO" id="GO:0046872">
    <property type="term" value="F:metal ion binding"/>
    <property type="evidence" value="ECO:0007669"/>
    <property type="project" value="UniProtKB-KW"/>
</dbReference>
<keyword evidence="4" id="KW-0816">Tricarboxylic acid cycle</keyword>
<comment type="cofactor">
    <cofactor evidence="2">
        <name>Mg(2+)</name>
        <dbReference type="ChEBI" id="CHEBI:18420"/>
    </cofactor>
</comment>
<keyword evidence="6" id="KW-0460">Magnesium</keyword>
<evidence type="ECO:0000256" key="3">
    <source>
        <dbReference type="ARBA" id="ARBA00007769"/>
    </source>
</evidence>
<sequence>GTAPVTYELHKFEGPGIAQGQFNLDSSIQGFATSCFEYALAKKWPLYLSTKNTILKASRRGAGVAIALEAAVIETIEKGQMTKDLAICVQGTNSVTPDQYLNTEAFMDAIATTFAAKQAAPKL</sequence>
<dbReference type="SUPFAM" id="SSF53659">
    <property type="entry name" value="Isocitrate/Isopropylmalate dehydrogenase-like"/>
    <property type="match status" value="1"/>
</dbReference>
<evidence type="ECO:0000256" key="8">
    <source>
        <dbReference type="ARBA" id="ARBA00023211"/>
    </source>
</evidence>
<evidence type="ECO:0000256" key="6">
    <source>
        <dbReference type="ARBA" id="ARBA00022842"/>
    </source>
</evidence>
<feature type="non-terminal residue" evidence="9">
    <location>
        <position position="1"/>
    </location>
</feature>
<evidence type="ECO:0000256" key="7">
    <source>
        <dbReference type="ARBA" id="ARBA00023002"/>
    </source>
</evidence>
<organism evidence="9 10">
    <name type="scientific">Haematococcus lacustris</name>
    <name type="common">Green alga</name>
    <name type="synonym">Haematococcus pluvialis</name>
    <dbReference type="NCBI Taxonomy" id="44745"/>
    <lineage>
        <taxon>Eukaryota</taxon>
        <taxon>Viridiplantae</taxon>
        <taxon>Chlorophyta</taxon>
        <taxon>core chlorophytes</taxon>
        <taxon>Chlorophyceae</taxon>
        <taxon>CS clade</taxon>
        <taxon>Chlamydomonadales</taxon>
        <taxon>Haematococcaceae</taxon>
        <taxon>Haematococcus</taxon>
    </lineage>
</organism>
<comment type="similarity">
    <text evidence="3">Belongs to the isocitrate and isopropylmalate dehydrogenases family.</text>
</comment>
<reference evidence="9 10" key="1">
    <citation type="submission" date="2020-02" db="EMBL/GenBank/DDBJ databases">
        <title>Draft genome sequence of Haematococcus lacustris strain NIES-144.</title>
        <authorList>
            <person name="Morimoto D."/>
            <person name="Nakagawa S."/>
            <person name="Yoshida T."/>
            <person name="Sawayama S."/>
        </authorList>
    </citation>
    <scope>NUCLEOTIDE SEQUENCE [LARGE SCALE GENOMIC DNA]</scope>
    <source>
        <strain evidence="9 10">NIES-144</strain>
    </source>
</reference>
<protein>
    <submittedName>
        <fullName evidence="9">Isocitrate dehydrogenase, NADP-dependent-like protein</fullName>
    </submittedName>
</protein>
<dbReference type="Gene3D" id="3.40.718.10">
    <property type="entry name" value="Isopropylmalate Dehydrogenase"/>
    <property type="match status" value="2"/>
</dbReference>
<dbReference type="PANTHER" id="PTHR11822:SF21">
    <property type="entry name" value="ISOCITRATE DEHYDROGENASE [NADP], MITOCHONDRIAL"/>
    <property type="match status" value="1"/>
</dbReference>
<comment type="cofactor">
    <cofactor evidence="1">
        <name>Mn(2+)</name>
        <dbReference type="ChEBI" id="CHEBI:29035"/>
    </cofactor>
</comment>